<gene>
    <name evidence="8" type="ORF">Afil01_25160</name>
</gene>
<sequence length="408" mass="42518">MPTTETPTLAPLRRDLDFRRVFAASAAGKLGTQVSFLAVPLVAVSFLSATPGQVGVLGALANAAWLLIGLPAGAWVDRMRRRPVMIAADLVRALLLISVPVAWWAGALTLTQLYAVVFAVGVATVFSEVAGQSLIPTLVGRDRVTEANAALVGLDSVLTVGGRSGAGALIGVIGAPLAVIVDACGYLFSALFLSRVRAPEPVAAPVRRSLLAEIREGVVLIWRNPVLRPIAIAGTGNNIAAIIVITMLPVRFVGELHVSELLLGVFFALGGLGTFAGAALTSRLVARLGRRRMLILPHLIGVPFALLVPLADAGTWLWVAAAGWLIGSARFGVTNVIGVSYRQQATPDHLLGRMNATMRFLFTGALAVGALLAGVLGDRFGVVPALWTGTLLAALAWLPVLAIPKSDG</sequence>
<dbReference type="GO" id="GO:0005886">
    <property type="term" value="C:plasma membrane"/>
    <property type="evidence" value="ECO:0007669"/>
    <property type="project" value="UniProtKB-SubCell"/>
</dbReference>
<dbReference type="PROSITE" id="PS50850">
    <property type="entry name" value="MFS"/>
    <property type="match status" value="1"/>
</dbReference>
<keyword evidence="3 6" id="KW-0812">Transmembrane</keyword>
<comment type="caution">
    <text evidence="8">The sequence shown here is derived from an EMBL/GenBank/DDBJ whole genome shotgun (WGS) entry which is preliminary data.</text>
</comment>
<organism evidence="8 9">
    <name type="scientific">Actinorhabdospora filicis</name>
    <dbReference type="NCBI Taxonomy" id="1785913"/>
    <lineage>
        <taxon>Bacteria</taxon>
        <taxon>Bacillati</taxon>
        <taxon>Actinomycetota</taxon>
        <taxon>Actinomycetes</taxon>
        <taxon>Micromonosporales</taxon>
        <taxon>Micromonosporaceae</taxon>
        <taxon>Actinorhabdospora</taxon>
    </lineage>
</organism>
<dbReference type="AlphaFoldDB" id="A0A9W6SL55"/>
<keyword evidence="5 6" id="KW-0472">Membrane</keyword>
<dbReference type="Pfam" id="PF07690">
    <property type="entry name" value="MFS_1"/>
    <property type="match status" value="1"/>
</dbReference>
<dbReference type="InterPro" id="IPR020846">
    <property type="entry name" value="MFS_dom"/>
</dbReference>
<dbReference type="Gene3D" id="1.20.1250.20">
    <property type="entry name" value="MFS general substrate transporter like domains"/>
    <property type="match status" value="1"/>
</dbReference>
<feature type="transmembrane region" description="Helical" evidence="6">
    <location>
        <begin position="83"/>
        <end position="105"/>
    </location>
</feature>
<evidence type="ECO:0000256" key="6">
    <source>
        <dbReference type="SAM" id="Phobius"/>
    </source>
</evidence>
<evidence type="ECO:0000256" key="2">
    <source>
        <dbReference type="ARBA" id="ARBA00022475"/>
    </source>
</evidence>
<evidence type="ECO:0000256" key="1">
    <source>
        <dbReference type="ARBA" id="ARBA00004651"/>
    </source>
</evidence>
<accession>A0A9W6SL55</accession>
<evidence type="ECO:0000259" key="7">
    <source>
        <dbReference type="PROSITE" id="PS50850"/>
    </source>
</evidence>
<dbReference type="PANTHER" id="PTHR23513">
    <property type="entry name" value="INTEGRAL MEMBRANE EFFLUX PROTEIN-RELATED"/>
    <property type="match status" value="1"/>
</dbReference>
<dbReference type="CDD" id="cd06173">
    <property type="entry name" value="MFS_MefA_like"/>
    <property type="match status" value="1"/>
</dbReference>
<dbReference type="SUPFAM" id="SSF103473">
    <property type="entry name" value="MFS general substrate transporter"/>
    <property type="match status" value="1"/>
</dbReference>
<feature type="transmembrane region" description="Helical" evidence="6">
    <location>
        <begin position="293"/>
        <end position="311"/>
    </location>
</feature>
<feature type="transmembrane region" description="Helical" evidence="6">
    <location>
        <begin position="317"/>
        <end position="339"/>
    </location>
</feature>
<feature type="transmembrane region" description="Helical" evidence="6">
    <location>
        <begin position="261"/>
        <end position="281"/>
    </location>
</feature>
<evidence type="ECO:0000313" key="8">
    <source>
        <dbReference type="EMBL" id="GLZ77709.1"/>
    </source>
</evidence>
<comment type="subcellular location">
    <subcellularLocation>
        <location evidence="1">Cell membrane</location>
        <topology evidence="1">Multi-pass membrane protein</topology>
    </subcellularLocation>
</comment>
<name>A0A9W6SL55_9ACTN</name>
<feature type="transmembrane region" description="Helical" evidence="6">
    <location>
        <begin position="383"/>
        <end position="403"/>
    </location>
</feature>
<dbReference type="PANTHER" id="PTHR23513:SF6">
    <property type="entry name" value="MAJOR FACILITATOR SUPERFAMILY ASSOCIATED DOMAIN-CONTAINING PROTEIN"/>
    <property type="match status" value="1"/>
</dbReference>
<evidence type="ECO:0000256" key="5">
    <source>
        <dbReference type="ARBA" id="ARBA00023136"/>
    </source>
</evidence>
<keyword evidence="2" id="KW-1003">Cell membrane</keyword>
<dbReference type="InterPro" id="IPR011701">
    <property type="entry name" value="MFS"/>
</dbReference>
<evidence type="ECO:0000256" key="4">
    <source>
        <dbReference type="ARBA" id="ARBA00022989"/>
    </source>
</evidence>
<keyword evidence="9" id="KW-1185">Reference proteome</keyword>
<feature type="transmembrane region" description="Helical" evidence="6">
    <location>
        <begin position="54"/>
        <end position="76"/>
    </location>
</feature>
<proteinExistence type="predicted"/>
<protein>
    <submittedName>
        <fullName evidence="8">MFS transporter</fullName>
    </submittedName>
</protein>
<evidence type="ECO:0000313" key="9">
    <source>
        <dbReference type="Proteomes" id="UP001165079"/>
    </source>
</evidence>
<evidence type="ECO:0000256" key="3">
    <source>
        <dbReference type="ARBA" id="ARBA00022692"/>
    </source>
</evidence>
<keyword evidence="4 6" id="KW-1133">Transmembrane helix</keyword>
<reference evidence="8" key="1">
    <citation type="submission" date="2023-03" db="EMBL/GenBank/DDBJ databases">
        <title>Actinorhabdospora filicis NBRC 111898.</title>
        <authorList>
            <person name="Ichikawa N."/>
            <person name="Sato H."/>
            <person name="Tonouchi N."/>
        </authorList>
    </citation>
    <scope>NUCLEOTIDE SEQUENCE</scope>
    <source>
        <strain evidence="8">NBRC 111898</strain>
    </source>
</reference>
<dbReference type="Proteomes" id="UP001165079">
    <property type="component" value="Unassembled WGS sequence"/>
</dbReference>
<dbReference type="RefSeq" id="WP_285662799.1">
    <property type="nucleotide sequence ID" value="NZ_BSTX01000001.1"/>
</dbReference>
<feature type="transmembrane region" description="Helical" evidence="6">
    <location>
        <begin position="360"/>
        <end position="377"/>
    </location>
</feature>
<feature type="transmembrane region" description="Helical" evidence="6">
    <location>
        <begin position="21"/>
        <end position="48"/>
    </location>
</feature>
<feature type="transmembrane region" description="Helical" evidence="6">
    <location>
        <begin position="230"/>
        <end position="249"/>
    </location>
</feature>
<dbReference type="EMBL" id="BSTX01000001">
    <property type="protein sequence ID" value="GLZ77709.1"/>
    <property type="molecule type" value="Genomic_DNA"/>
</dbReference>
<feature type="domain" description="Major facilitator superfamily (MFS) profile" evidence="7">
    <location>
        <begin position="226"/>
        <end position="408"/>
    </location>
</feature>
<dbReference type="GO" id="GO:0022857">
    <property type="term" value="F:transmembrane transporter activity"/>
    <property type="evidence" value="ECO:0007669"/>
    <property type="project" value="InterPro"/>
</dbReference>
<dbReference type="InterPro" id="IPR036259">
    <property type="entry name" value="MFS_trans_sf"/>
</dbReference>